<protein>
    <submittedName>
        <fullName evidence="9">Spore germination protein</fullName>
    </submittedName>
</protein>
<evidence type="ECO:0000256" key="5">
    <source>
        <dbReference type="ARBA" id="ARBA00022692"/>
    </source>
</evidence>
<feature type="transmembrane region" description="Helical" evidence="8">
    <location>
        <begin position="15"/>
        <end position="34"/>
    </location>
</feature>
<dbReference type="InterPro" id="IPR004761">
    <property type="entry name" value="Spore_GerAB"/>
</dbReference>
<dbReference type="Proteomes" id="UP001145072">
    <property type="component" value="Unassembled WGS sequence"/>
</dbReference>
<evidence type="ECO:0000313" key="9">
    <source>
        <dbReference type="EMBL" id="MDC3420239.1"/>
    </source>
</evidence>
<reference evidence="9" key="1">
    <citation type="submission" date="2022-06" db="EMBL/GenBank/DDBJ databases">
        <title>Aquibacillus sp. a new bacterium isolated from soil saline samples.</title>
        <authorList>
            <person name="Galisteo C."/>
            <person name="De La Haba R."/>
            <person name="Sanchez-Porro C."/>
            <person name="Ventosa A."/>
        </authorList>
    </citation>
    <scope>NUCLEOTIDE SEQUENCE</scope>
    <source>
        <strain evidence="9">JCM 12387</strain>
    </source>
</reference>
<keyword evidence="6 8" id="KW-1133">Transmembrane helix</keyword>
<accession>A0A9X3WMX3</accession>
<comment type="caution">
    <text evidence="9">The sequence shown here is derived from an EMBL/GenBank/DDBJ whole genome shotgun (WGS) entry which is preliminary data.</text>
</comment>
<feature type="transmembrane region" description="Helical" evidence="8">
    <location>
        <begin position="147"/>
        <end position="167"/>
    </location>
</feature>
<keyword evidence="7 8" id="KW-0472">Membrane</keyword>
<proteinExistence type="inferred from homology"/>
<dbReference type="NCBIfam" id="TIGR00912">
    <property type="entry name" value="2A0309"/>
    <property type="match status" value="1"/>
</dbReference>
<feature type="transmembrane region" description="Helical" evidence="8">
    <location>
        <begin position="330"/>
        <end position="358"/>
    </location>
</feature>
<keyword evidence="3" id="KW-0813">Transport</keyword>
<name>A0A9X3WMX3_9BACI</name>
<dbReference type="RefSeq" id="WP_259868769.1">
    <property type="nucleotide sequence ID" value="NZ_JAMQJZ010000004.1"/>
</dbReference>
<feature type="transmembrane region" description="Helical" evidence="8">
    <location>
        <begin position="46"/>
        <end position="67"/>
    </location>
</feature>
<dbReference type="AlphaFoldDB" id="A0A9X3WMX3"/>
<dbReference type="GO" id="GO:0009847">
    <property type="term" value="P:spore germination"/>
    <property type="evidence" value="ECO:0007669"/>
    <property type="project" value="InterPro"/>
</dbReference>
<sequence>MEVNHVVKPNLQIRAFYLFFIILNIQTGLGILGAPRHIFQEAKQDAWISVLIGGVIMHVVVVVMVIILKNYESADILGIQVDVFGTWIGKALGTVYILYIFGVLLSSLINYIQIVQVFIYPQMPPWLLGALLILLIVYTVLGGFRVAVGVTFVFFFLSFWLFFFLYEPARLMDLNHFKPMLEATPKELLFGSYQAGYSYVGLEILFFIYPFIENKKKISMPVHAGVASTTILLLVVTVISVGFFTSITLEHLIWPALSMYKIIEYPIIERFDLIVVTQWAMVIFPNFILFAWLITYSMKRLYGISQRKVLYTIATLLLIGIIYIKKQTIISQFIATISNIGFIIAIVYPVILLPLVLIKRKLVKMKEKSK</sequence>
<evidence type="ECO:0000256" key="4">
    <source>
        <dbReference type="ARBA" id="ARBA00022544"/>
    </source>
</evidence>
<evidence type="ECO:0000313" key="10">
    <source>
        <dbReference type="Proteomes" id="UP001145072"/>
    </source>
</evidence>
<feature type="transmembrane region" description="Helical" evidence="8">
    <location>
        <begin position="124"/>
        <end position="141"/>
    </location>
</feature>
<evidence type="ECO:0000256" key="7">
    <source>
        <dbReference type="ARBA" id="ARBA00023136"/>
    </source>
</evidence>
<evidence type="ECO:0000256" key="2">
    <source>
        <dbReference type="ARBA" id="ARBA00007998"/>
    </source>
</evidence>
<comment type="similarity">
    <text evidence="2">Belongs to the amino acid-polyamine-organocation (APC) superfamily. Spore germination protein (SGP) (TC 2.A.3.9) family.</text>
</comment>
<feature type="transmembrane region" description="Helical" evidence="8">
    <location>
        <begin position="308"/>
        <end position="324"/>
    </location>
</feature>
<gene>
    <name evidence="9" type="ORF">NC661_07625</name>
</gene>
<evidence type="ECO:0000256" key="8">
    <source>
        <dbReference type="SAM" id="Phobius"/>
    </source>
</evidence>
<keyword evidence="10" id="KW-1185">Reference proteome</keyword>
<keyword evidence="4" id="KW-0309">Germination</keyword>
<evidence type="ECO:0000256" key="1">
    <source>
        <dbReference type="ARBA" id="ARBA00004141"/>
    </source>
</evidence>
<dbReference type="Pfam" id="PF03845">
    <property type="entry name" value="Spore_permease"/>
    <property type="match status" value="1"/>
</dbReference>
<dbReference type="PANTHER" id="PTHR34975">
    <property type="entry name" value="SPORE GERMINATION PROTEIN A2"/>
    <property type="match status" value="1"/>
</dbReference>
<dbReference type="GO" id="GO:0016020">
    <property type="term" value="C:membrane"/>
    <property type="evidence" value="ECO:0007669"/>
    <property type="project" value="UniProtKB-SubCell"/>
</dbReference>
<comment type="subcellular location">
    <subcellularLocation>
        <location evidence="1">Membrane</location>
        <topology evidence="1">Multi-pass membrane protein</topology>
    </subcellularLocation>
</comment>
<evidence type="ECO:0000256" key="6">
    <source>
        <dbReference type="ARBA" id="ARBA00022989"/>
    </source>
</evidence>
<dbReference type="PANTHER" id="PTHR34975:SF2">
    <property type="entry name" value="SPORE GERMINATION PROTEIN A2"/>
    <property type="match status" value="1"/>
</dbReference>
<feature type="transmembrane region" description="Helical" evidence="8">
    <location>
        <begin position="87"/>
        <end position="112"/>
    </location>
</feature>
<evidence type="ECO:0000256" key="3">
    <source>
        <dbReference type="ARBA" id="ARBA00022448"/>
    </source>
</evidence>
<organism evidence="9 10">
    <name type="scientific">Aquibacillus koreensis</name>
    <dbReference type="NCBI Taxonomy" id="279446"/>
    <lineage>
        <taxon>Bacteria</taxon>
        <taxon>Bacillati</taxon>
        <taxon>Bacillota</taxon>
        <taxon>Bacilli</taxon>
        <taxon>Bacillales</taxon>
        <taxon>Bacillaceae</taxon>
        <taxon>Aquibacillus</taxon>
    </lineage>
</organism>
<keyword evidence="5 8" id="KW-0812">Transmembrane</keyword>
<feature type="transmembrane region" description="Helical" evidence="8">
    <location>
        <begin position="224"/>
        <end position="245"/>
    </location>
</feature>
<feature type="transmembrane region" description="Helical" evidence="8">
    <location>
        <begin position="274"/>
        <end position="296"/>
    </location>
</feature>
<dbReference type="EMBL" id="JAMQJZ010000004">
    <property type="protein sequence ID" value="MDC3420239.1"/>
    <property type="molecule type" value="Genomic_DNA"/>
</dbReference>
<dbReference type="Gene3D" id="1.20.1740.10">
    <property type="entry name" value="Amino acid/polyamine transporter I"/>
    <property type="match status" value="1"/>
</dbReference>